<comment type="caution">
    <text evidence="1">The sequence shown here is derived from an EMBL/GenBank/DDBJ whole genome shotgun (WGS) entry which is preliminary data.</text>
</comment>
<dbReference type="Gene3D" id="3.40.50.1580">
    <property type="entry name" value="Nucleoside phosphorylase domain"/>
    <property type="match status" value="1"/>
</dbReference>
<dbReference type="GO" id="GO:0003824">
    <property type="term" value="F:catalytic activity"/>
    <property type="evidence" value="ECO:0007669"/>
    <property type="project" value="InterPro"/>
</dbReference>
<dbReference type="GO" id="GO:0009116">
    <property type="term" value="P:nucleoside metabolic process"/>
    <property type="evidence" value="ECO:0007669"/>
    <property type="project" value="InterPro"/>
</dbReference>
<dbReference type="OrthoDB" id="1577640at2759"/>
<name>A0A8H7A7F1_9EURO</name>
<proteinExistence type="predicted"/>
<evidence type="ECO:0000313" key="2">
    <source>
        <dbReference type="Proteomes" id="UP000606974"/>
    </source>
</evidence>
<organism evidence="1 2">
    <name type="scientific">Endocarpon pusillum</name>
    <dbReference type="NCBI Taxonomy" id="364733"/>
    <lineage>
        <taxon>Eukaryota</taxon>
        <taxon>Fungi</taxon>
        <taxon>Dikarya</taxon>
        <taxon>Ascomycota</taxon>
        <taxon>Pezizomycotina</taxon>
        <taxon>Eurotiomycetes</taxon>
        <taxon>Chaetothyriomycetidae</taxon>
        <taxon>Verrucariales</taxon>
        <taxon>Verrucariaceae</taxon>
        <taxon>Endocarpon</taxon>
    </lineage>
</organism>
<protein>
    <submittedName>
        <fullName evidence="1">Uncharacterized protein</fullName>
    </submittedName>
</protein>
<dbReference type="Proteomes" id="UP000606974">
    <property type="component" value="Unassembled WGS sequence"/>
</dbReference>
<reference evidence="1" key="1">
    <citation type="submission" date="2020-02" db="EMBL/GenBank/DDBJ databases">
        <authorList>
            <person name="Palmer J.M."/>
        </authorList>
    </citation>
    <scope>NUCLEOTIDE SEQUENCE</scope>
    <source>
        <strain evidence="1">EPUS1.4</strain>
        <tissue evidence="1">Thallus</tissue>
    </source>
</reference>
<dbReference type="PANTHER" id="PTHR46082">
    <property type="entry name" value="ATP/GTP-BINDING PROTEIN-RELATED"/>
    <property type="match status" value="1"/>
</dbReference>
<sequence>MIPMKIWICGFPLRGICDYSDSHTNKQWQPYAAVTAAAYTKELLEIMPASNYKDKDKDKDKDKEDDQCLKDLRSAASF</sequence>
<dbReference type="InterPro" id="IPR035994">
    <property type="entry name" value="Nucleoside_phosphorylase_sf"/>
</dbReference>
<evidence type="ECO:0000313" key="1">
    <source>
        <dbReference type="EMBL" id="KAF7502339.1"/>
    </source>
</evidence>
<dbReference type="InterPro" id="IPR053137">
    <property type="entry name" value="NLR-like"/>
</dbReference>
<keyword evidence="2" id="KW-1185">Reference proteome</keyword>
<dbReference type="PANTHER" id="PTHR46082:SF11">
    <property type="entry name" value="AAA+ ATPASE DOMAIN-CONTAINING PROTEIN-RELATED"/>
    <property type="match status" value="1"/>
</dbReference>
<gene>
    <name evidence="1" type="ORF">GJ744_006004</name>
</gene>
<accession>A0A8H7A7F1</accession>
<dbReference type="EMBL" id="JAACFV010000266">
    <property type="protein sequence ID" value="KAF7502339.1"/>
    <property type="molecule type" value="Genomic_DNA"/>
</dbReference>
<dbReference type="SUPFAM" id="SSF53167">
    <property type="entry name" value="Purine and uridine phosphorylases"/>
    <property type="match status" value="1"/>
</dbReference>
<dbReference type="AlphaFoldDB" id="A0A8H7A7F1"/>